<sequence>MAEPTLSPAAAIVRRYDPDLFQAALFAPEPARERLMVLYAFDIELSRAVQRADRVDAGPIIARMRLQFWRDVVAGEGVERHEVAGPLAALIADGVVRRDLLEGLIEAREMELAVPFDRAQFDGWLDARFGGLTRLAKGVLVAEAGSEAAKSAGRACGIAFVLRQAATMAAHSGGSLLPDLDDGARLSLARGETGEALRRVAKGLAEEGLAALSSARADRGKLGRAAAPAFLHLWRAERDLKAALRPDFDFVTGFAAPDGARRAINLLSRALTGRW</sequence>
<dbReference type="InterPro" id="IPR008949">
    <property type="entry name" value="Isoprenoid_synthase_dom_sf"/>
</dbReference>
<dbReference type="SUPFAM" id="SSF48576">
    <property type="entry name" value="Terpenoid synthases"/>
    <property type="match status" value="1"/>
</dbReference>
<dbReference type="Proteomes" id="UP000655420">
    <property type="component" value="Unassembled WGS sequence"/>
</dbReference>
<dbReference type="Gene3D" id="1.10.600.10">
    <property type="entry name" value="Farnesyl Diphosphate Synthase"/>
    <property type="match status" value="1"/>
</dbReference>
<accession>A0A8J7M4I3</accession>
<dbReference type="AlphaFoldDB" id="A0A8J7M4I3"/>
<dbReference type="RefSeq" id="WP_200606296.1">
    <property type="nucleotide sequence ID" value="NZ_JAEHHL010000001.1"/>
</dbReference>
<name>A0A8J7M4I3_9RHOB</name>
<dbReference type="Pfam" id="PF00494">
    <property type="entry name" value="SQS_PSY"/>
    <property type="match status" value="1"/>
</dbReference>
<proteinExistence type="predicted"/>
<evidence type="ECO:0000313" key="1">
    <source>
        <dbReference type="EMBL" id="MBK0397950.1"/>
    </source>
</evidence>
<keyword evidence="2" id="KW-1185">Reference proteome</keyword>
<comment type="caution">
    <text evidence="1">The sequence shown here is derived from an EMBL/GenBank/DDBJ whole genome shotgun (WGS) entry which is preliminary data.</text>
</comment>
<organism evidence="1 2">
    <name type="scientific">Thermohalobaculum xanthum</name>
    <dbReference type="NCBI Taxonomy" id="2753746"/>
    <lineage>
        <taxon>Bacteria</taxon>
        <taxon>Pseudomonadati</taxon>
        <taxon>Pseudomonadota</taxon>
        <taxon>Alphaproteobacteria</taxon>
        <taxon>Rhodobacterales</taxon>
        <taxon>Paracoccaceae</taxon>
        <taxon>Thermohalobaculum</taxon>
    </lineage>
</organism>
<evidence type="ECO:0000313" key="2">
    <source>
        <dbReference type="Proteomes" id="UP000655420"/>
    </source>
</evidence>
<dbReference type="InterPro" id="IPR002060">
    <property type="entry name" value="Squ/phyt_synthse"/>
</dbReference>
<gene>
    <name evidence="1" type="ORF">H0I76_02005</name>
</gene>
<dbReference type="EMBL" id="JAEHHL010000001">
    <property type="protein sequence ID" value="MBK0397950.1"/>
    <property type="molecule type" value="Genomic_DNA"/>
</dbReference>
<reference evidence="1" key="1">
    <citation type="submission" date="2020-12" db="EMBL/GenBank/DDBJ databases">
        <title>Bacterial taxonomy.</title>
        <authorList>
            <person name="Pan X."/>
        </authorList>
    </citation>
    <scope>NUCLEOTIDE SEQUENCE</scope>
    <source>
        <strain evidence="1">M0105</strain>
    </source>
</reference>
<protein>
    <submittedName>
        <fullName evidence="1">Squalene/phytoene synthase family protein</fullName>
    </submittedName>
</protein>